<feature type="region of interest" description="Disordered" evidence="1">
    <location>
        <begin position="377"/>
        <end position="401"/>
    </location>
</feature>
<dbReference type="AlphaFoldDB" id="A0A9P6G848"/>
<dbReference type="Gene3D" id="3.60.10.10">
    <property type="entry name" value="Endonuclease/exonuclease/phosphatase"/>
    <property type="match status" value="1"/>
</dbReference>
<name>A0A9P6G848_9PLEO</name>
<dbReference type="GO" id="GO:0003964">
    <property type="term" value="F:RNA-directed DNA polymerase activity"/>
    <property type="evidence" value="ECO:0007669"/>
    <property type="project" value="UniProtKB-KW"/>
</dbReference>
<keyword evidence="3" id="KW-0695">RNA-directed DNA polymerase</keyword>
<sequence>MLEHPNNTPAYNGQQQPSLPSKQLRVCWANVGRSSPCHITILEVAFQKGLDVVCVQEPFTCANSRTSTHPGFRHLAPISTWDTPTASGSARPRVMTYIRKGYHLRLQTRESLNHPDLLWVVVNGVAILNCYRQPLTPDVLQYVTHLTPPQHCLVGGDFNVRHESFEPAVTAANGGIELARWAAAASMDYIGVPGQPTHCAGHVLDLTFSNIPFAQSAVEASMHSGSDHETIVTSIPTSALGTPHLAQYHYRVPEASLPKFAGLIEIGVQGIPDPLAAQDTAQLDNCVSLLTETIQHSVRTAGRPDRKEGRAAPWWTEECKTAYQAYKRARQLYLGSPPSEETRAFKTIVRQAKRQYWRHVIDNAKDDKDLFKTTRSYARRKSRQGSPPHPKSSKDHLRTTSQLSPQGYHCLRIPVPSAWDRVLVQGPHQTAANTQAWQTARAARGILPVWRTTPTATLFRDAGLPSAAVALEEAKLRYATHLRAIDSDHLLTNRAVVPIVNRGKGAGKPQRIQTKVQQLGSLLPEIPRTELIAPHYSPGCRTDPTLGIDKKTAAKSFKEWWAQLPPLDVTIFSDGSEQYTKEGEKRVTYGYAIWWADKKTKLSRWYKSWELDYAPRRGPGELDLPRAVLARFLSIRSMHGDFAWYHRKFNHNDANLTCSCGRDKTPEHLALCRKTLGAFGRWPLRPPALPSSRADGLAYTAALIGDPEAFEAFTQLTQYYTKVCPR</sequence>
<dbReference type="PANTHER" id="PTHR33481">
    <property type="entry name" value="REVERSE TRANSCRIPTASE"/>
    <property type="match status" value="1"/>
</dbReference>
<reference evidence="3" key="1">
    <citation type="journal article" date="2020" name="Mol. Plant Microbe Interact.">
        <title>Genome Sequence of the Biocontrol Agent Coniothyrium minitans strain Conio (IMI 134523).</title>
        <authorList>
            <person name="Patel D."/>
            <person name="Shittu T.A."/>
            <person name="Baroncelli R."/>
            <person name="Muthumeenakshi S."/>
            <person name="Osborne T.H."/>
            <person name="Janganan T.K."/>
            <person name="Sreenivasaprasad S."/>
        </authorList>
    </citation>
    <scope>NUCLEOTIDE SEQUENCE</scope>
    <source>
        <strain evidence="3">Conio</strain>
    </source>
</reference>
<organism evidence="3 4">
    <name type="scientific">Paraphaeosphaeria minitans</name>
    <dbReference type="NCBI Taxonomy" id="565426"/>
    <lineage>
        <taxon>Eukaryota</taxon>
        <taxon>Fungi</taxon>
        <taxon>Dikarya</taxon>
        <taxon>Ascomycota</taxon>
        <taxon>Pezizomycotina</taxon>
        <taxon>Dothideomycetes</taxon>
        <taxon>Pleosporomycetidae</taxon>
        <taxon>Pleosporales</taxon>
        <taxon>Massarineae</taxon>
        <taxon>Didymosphaeriaceae</taxon>
        <taxon>Paraphaeosphaeria</taxon>
    </lineage>
</organism>
<comment type="caution">
    <text evidence="3">The sequence shown here is derived from an EMBL/GenBank/DDBJ whole genome shotgun (WGS) entry which is preliminary data.</text>
</comment>
<keyword evidence="4" id="KW-1185">Reference proteome</keyword>
<keyword evidence="3" id="KW-0808">Transferase</keyword>
<evidence type="ECO:0000313" key="3">
    <source>
        <dbReference type="EMBL" id="KAF9730604.1"/>
    </source>
</evidence>
<feature type="domain" description="Endonuclease/exonuclease/phosphatase" evidence="2">
    <location>
        <begin position="127"/>
        <end position="231"/>
    </location>
</feature>
<dbReference type="PANTHER" id="PTHR33481:SF1">
    <property type="entry name" value="ENDONUCLEASE_EXONUCLEASE_PHOSPHATASE DOMAIN-CONTAINING PROTEIN-RELATED"/>
    <property type="match status" value="1"/>
</dbReference>
<dbReference type="SUPFAM" id="SSF56219">
    <property type="entry name" value="DNase I-like"/>
    <property type="match status" value="1"/>
</dbReference>
<dbReference type="EMBL" id="WJXW01000014">
    <property type="protein sequence ID" value="KAF9730604.1"/>
    <property type="molecule type" value="Genomic_DNA"/>
</dbReference>
<evidence type="ECO:0000259" key="2">
    <source>
        <dbReference type="Pfam" id="PF14529"/>
    </source>
</evidence>
<dbReference type="Pfam" id="PF14529">
    <property type="entry name" value="Exo_endo_phos_2"/>
    <property type="match status" value="1"/>
</dbReference>
<evidence type="ECO:0000256" key="1">
    <source>
        <dbReference type="SAM" id="MobiDB-lite"/>
    </source>
</evidence>
<proteinExistence type="predicted"/>
<protein>
    <submittedName>
        <fullName evidence="3">RNA-directed DNA polymerase from transposon x-element</fullName>
    </submittedName>
</protein>
<dbReference type="InterPro" id="IPR005135">
    <property type="entry name" value="Endo/exonuclease/phosphatase"/>
</dbReference>
<dbReference type="OrthoDB" id="3791983at2759"/>
<dbReference type="InterPro" id="IPR036691">
    <property type="entry name" value="Endo/exonu/phosph_ase_sf"/>
</dbReference>
<keyword evidence="3" id="KW-0548">Nucleotidyltransferase</keyword>
<evidence type="ECO:0000313" key="4">
    <source>
        <dbReference type="Proteomes" id="UP000756921"/>
    </source>
</evidence>
<gene>
    <name evidence="3" type="ORF">PMIN01_11473</name>
</gene>
<dbReference type="Proteomes" id="UP000756921">
    <property type="component" value="Unassembled WGS sequence"/>
</dbReference>
<accession>A0A9P6G848</accession>